<evidence type="ECO:0000313" key="5">
    <source>
        <dbReference type="Proteomes" id="UP000036959"/>
    </source>
</evidence>
<dbReference type="EC" id="1.15.1.1" evidence="4"/>
<dbReference type="PATRIC" id="fig|242163.4.peg.337"/>
<dbReference type="GO" id="GO:0005507">
    <property type="term" value="F:copper ion binding"/>
    <property type="evidence" value="ECO:0007669"/>
    <property type="project" value="InterPro"/>
</dbReference>
<dbReference type="EMBL" id="LFJJ01000098">
    <property type="protein sequence ID" value="KND59808.1"/>
    <property type="molecule type" value="Genomic_DNA"/>
</dbReference>
<dbReference type="PANTHER" id="PTHR10003">
    <property type="entry name" value="SUPEROXIDE DISMUTASE CU-ZN -RELATED"/>
    <property type="match status" value="1"/>
</dbReference>
<gene>
    <name evidence="4" type="ORF">BVER_04826c</name>
</gene>
<keyword evidence="4" id="KW-0560">Oxidoreductase</keyword>
<feature type="transmembrane region" description="Helical" evidence="2">
    <location>
        <begin position="12"/>
        <end position="33"/>
    </location>
</feature>
<protein>
    <submittedName>
        <fullName evidence="4">Superoxide dismutase [Cu-Zn]</fullName>
        <ecNumber evidence="4">1.15.1.1</ecNumber>
    </submittedName>
</protein>
<evidence type="ECO:0000256" key="2">
    <source>
        <dbReference type="SAM" id="Phobius"/>
    </source>
</evidence>
<organism evidence="4 5">
    <name type="scientific">Candidatus Burkholderia verschuerenii</name>
    <dbReference type="NCBI Taxonomy" id="242163"/>
    <lineage>
        <taxon>Bacteria</taxon>
        <taxon>Pseudomonadati</taxon>
        <taxon>Pseudomonadota</taxon>
        <taxon>Betaproteobacteria</taxon>
        <taxon>Burkholderiales</taxon>
        <taxon>Burkholderiaceae</taxon>
        <taxon>Burkholderia</taxon>
    </lineage>
</organism>
<keyword evidence="2" id="KW-0812">Transmembrane</keyword>
<dbReference type="InterPro" id="IPR036423">
    <property type="entry name" value="SOD-like_Cu/Zn_dom_sf"/>
</dbReference>
<dbReference type="InterPro" id="IPR024134">
    <property type="entry name" value="SOD_Cu/Zn_/chaperone"/>
</dbReference>
<comment type="caution">
    <text evidence="4">The sequence shown here is derived from an EMBL/GenBank/DDBJ whole genome shotgun (WGS) entry which is preliminary data.</text>
</comment>
<proteinExistence type="inferred from homology"/>
<keyword evidence="2" id="KW-0472">Membrane</keyword>
<keyword evidence="2" id="KW-1133">Transmembrane helix</keyword>
<keyword evidence="5" id="KW-1185">Reference proteome</keyword>
<evidence type="ECO:0000259" key="3">
    <source>
        <dbReference type="Pfam" id="PF00080"/>
    </source>
</evidence>
<dbReference type="PROSITE" id="PS51257">
    <property type="entry name" value="PROKAR_LIPOPROTEIN"/>
    <property type="match status" value="1"/>
</dbReference>
<dbReference type="GO" id="GO:0004784">
    <property type="term" value="F:superoxide dismutase activity"/>
    <property type="evidence" value="ECO:0007669"/>
    <property type="project" value="UniProtKB-EC"/>
</dbReference>
<comment type="similarity">
    <text evidence="1">Belongs to the Cu-Zn superoxide dismutase family.</text>
</comment>
<evidence type="ECO:0000313" key="4">
    <source>
        <dbReference type="EMBL" id="KND59808.1"/>
    </source>
</evidence>
<accession>A0A0L0MBS1</accession>
<dbReference type="Pfam" id="PF00080">
    <property type="entry name" value="Sod_Cu"/>
    <property type="match status" value="1"/>
</dbReference>
<dbReference type="SUPFAM" id="SSF49329">
    <property type="entry name" value="Cu,Zn superoxide dismutase-like"/>
    <property type="match status" value="1"/>
</dbReference>
<reference evidence="5" key="1">
    <citation type="submission" date="2015-06" db="EMBL/GenBank/DDBJ databases">
        <title>Comparative genomics of Burkholderia leaf nodule symbionts.</title>
        <authorList>
            <person name="Carlier A."/>
            <person name="Eberl L."/>
            <person name="Pinto-Carbo M."/>
        </authorList>
    </citation>
    <scope>NUCLEOTIDE SEQUENCE [LARGE SCALE GENOMIC DNA]</scope>
    <source>
        <strain evidence="5">UZHbot4</strain>
    </source>
</reference>
<dbReference type="Gene3D" id="2.60.40.200">
    <property type="entry name" value="Superoxide dismutase, copper/zinc binding domain"/>
    <property type="match status" value="1"/>
</dbReference>
<dbReference type="InterPro" id="IPR001424">
    <property type="entry name" value="SOD_Cu_Zn_dom"/>
</dbReference>
<dbReference type="Proteomes" id="UP000036959">
    <property type="component" value="Unassembled WGS sequence"/>
</dbReference>
<dbReference type="RefSeq" id="WP_050454338.1">
    <property type="nucleotide sequence ID" value="NZ_LFJJ01000098.1"/>
</dbReference>
<feature type="domain" description="Superoxide dismutase copper/zinc binding" evidence="3">
    <location>
        <begin position="53"/>
        <end position="178"/>
    </location>
</feature>
<sequence length="180" mass="19275">MRDRFDGRARPTFRAAIAMAACSVMLSGCGLLFQNHEKRAEATLTPTPGNTARGTIVLIERADGVQVSYNLTDMPPNSEHALQVHERGDCIGVSGQDAGPVFALQSDRKRPYARLEGELGNIRADAAGAATGFIVATDVSLDGVRSVISRAIMLHREATDPYAMYPHNVGPALACGVIRR</sequence>
<name>A0A0L0MBS1_9BURK</name>
<evidence type="ECO:0000256" key="1">
    <source>
        <dbReference type="ARBA" id="ARBA00010457"/>
    </source>
</evidence>
<dbReference type="AlphaFoldDB" id="A0A0L0MBS1"/>
<dbReference type="OrthoDB" id="5431326at2"/>